<evidence type="ECO:0000256" key="1">
    <source>
        <dbReference type="SAM" id="MobiDB-lite"/>
    </source>
</evidence>
<dbReference type="RefSeq" id="XP_022583518.1">
    <property type="nucleotide sequence ID" value="XM_022724377.1"/>
</dbReference>
<proteinExistence type="predicted"/>
<keyword evidence="3" id="KW-1185">Reference proteome</keyword>
<feature type="region of interest" description="Disordered" evidence="1">
    <location>
        <begin position="213"/>
        <end position="238"/>
    </location>
</feature>
<evidence type="ECO:0000313" key="2">
    <source>
        <dbReference type="EMBL" id="OJJ49008.1"/>
    </source>
</evidence>
<protein>
    <submittedName>
        <fullName evidence="2">Uncharacterized protein</fullName>
    </submittedName>
</protein>
<feature type="region of interest" description="Disordered" evidence="1">
    <location>
        <begin position="171"/>
        <end position="193"/>
    </location>
</feature>
<dbReference type="GeneID" id="34610842"/>
<evidence type="ECO:0000313" key="3">
    <source>
        <dbReference type="Proteomes" id="UP000184188"/>
    </source>
</evidence>
<name>A0A1L9SP80_9EURO</name>
<organism evidence="2 3">
    <name type="scientific">Penicilliopsis zonata CBS 506.65</name>
    <dbReference type="NCBI Taxonomy" id="1073090"/>
    <lineage>
        <taxon>Eukaryota</taxon>
        <taxon>Fungi</taxon>
        <taxon>Dikarya</taxon>
        <taxon>Ascomycota</taxon>
        <taxon>Pezizomycotina</taxon>
        <taxon>Eurotiomycetes</taxon>
        <taxon>Eurotiomycetidae</taxon>
        <taxon>Eurotiales</taxon>
        <taxon>Aspergillaceae</taxon>
        <taxon>Penicilliopsis</taxon>
    </lineage>
</organism>
<reference evidence="3" key="1">
    <citation type="journal article" date="2017" name="Genome Biol.">
        <title>Comparative genomics reveals high biological diversity and specific adaptations in the industrially and medically important fungal genus Aspergillus.</title>
        <authorList>
            <person name="de Vries R.P."/>
            <person name="Riley R."/>
            <person name="Wiebenga A."/>
            <person name="Aguilar-Osorio G."/>
            <person name="Amillis S."/>
            <person name="Uchima C.A."/>
            <person name="Anderluh G."/>
            <person name="Asadollahi M."/>
            <person name="Askin M."/>
            <person name="Barry K."/>
            <person name="Battaglia E."/>
            <person name="Bayram O."/>
            <person name="Benocci T."/>
            <person name="Braus-Stromeyer S.A."/>
            <person name="Caldana C."/>
            <person name="Canovas D."/>
            <person name="Cerqueira G.C."/>
            <person name="Chen F."/>
            <person name="Chen W."/>
            <person name="Choi C."/>
            <person name="Clum A."/>
            <person name="Dos Santos R.A."/>
            <person name="Damasio A.R."/>
            <person name="Diallinas G."/>
            <person name="Emri T."/>
            <person name="Fekete E."/>
            <person name="Flipphi M."/>
            <person name="Freyberg S."/>
            <person name="Gallo A."/>
            <person name="Gournas C."/>
            <person name="Habgood R."/>
            <person name="Hainaut M."/>
            <person name="Harispe M.L."/>
            <person name="Henrissat B."/>
            <person name="Hilden K.S."/>
            <person name="Hope R."/>
            <person name="Hossain A."/>
            <person name="Karabika E."/>
            <person name="Karaffa L."/>
            <person name="Karanyi Z."/>
            <person name="Krasevec N."/>
            <person name="Kuo A."/>
            <person name="Kusch H."/>
            <person name="LaButti K."/>
            <person name="Lagendijk E.L."/>
            <person name="Lapidus A."/>
            <person name="Levasseur A."/>
            <person name="Lindquist E."/>
            <person name="Lipzen A."/>
            <person name="Logrieco A.F."/>
            <person name="MacCabe A."/>
            <person name="Maekelae M.R."/>
            <person name="Malavazi I."/>
            <person name="Melin P."/>
            <person name="Meyer V."/>
            <person name="Mielnichuk N."/>
            <person name="Miskei M."/>
            <person name="Molnar A.P."/>
            <person name="Mule G."/>
            <person name="Ngan C.Y."/>
            <person name="Orejas M."/>
            <person name="Orosz E."/>
            <person name="Ouedraogo J.P."/>
            <person name="Overkamp K.M."/>
            <person name="Park H.-S."/>
            <person name="Perrone G."/>
            <person name="Piumi F."/>
            <person name="Punt P.J."/>
            <person name="Ram A.F."/>
            <person name="Ramon A."/>
            <person name="Rauscher S."/>
            <person name="Record E."/>
            <person name="Riano-Pachon D.M."/>
            <person name="Robert V."/>
            <person name="Roehrig J."/>
            <person name="Ruller R."/>
            <person name="Salamov A."/>
            <person name="Salih N.S."/>
            <person name="Samson R.A."/>
            <person name="Sandor E."/>
            <person name="Sanguinetti M."/>
            <person name="Schuetze T."/>
            <person name="Sepcic K."/>
            <person name="Shelest E."/>
            <person name="Sherlock G."/>
            <person name="Sophianopoulou V."/>
            <person name="Squina F.M."/>
            <person name="Sun H."/>
            <person name="Susca A."/>
            <person name="Todd R.B."/>
            <person name="Tsang A."/>
            <person name="Unkles S.E."/>
            <person name="van de Wiele N."/>
            <person name="van Rossen-Uffink D."/>
            <person name="Oliveira J.V."/>
            <person name="Vesth T.C."/>
            <person name="Visser J."/>
            <person name="Yu J.-H."/>
            <person name="Zhou M."/>
            <person name="Andersen M.R."/>
            <person name="Archer D.B."/>
            <person name="Baker S.E."/>
            <person name="Benoit I."/>
            <person name="Brakhage A.A."/>
            <person name="Braus G.H."/>
            <person name="Fischer R."/>
            <person name="Frisvad J.C."/>
            <person name="Goldman G.H."/>
            <person name="Houbraken J."/>
            <person name="Oakley B."/>
            <person name="Pocsi I."/>
            <person name="Scazzocchio C."/>
            <person name="Seiboth B."/>
            <person name="vanKuyk P.A."/>
            <person name="Wortman J."/>
            <person name="Dyer P.S."/>
            <person name="Grigoriev I.V."/>
        </authorList>
    </citation>
    <scope>NUCLEOTIDE SEQUENCE [LARGE SCALE GENOMIC DNA]</scope>
    <source>
        <strain evidence="3">CBS 506.65</strain>
    </source>
</reference>
<dbReference type="AlphaFoldDB" id="A0A1L9SP80"/>
<accession>A0A1L9SP80</accession>
<dbReference type="EMBL" id="KV878338">
    <property type="protein sequence ID" value="OJJ49008.1"/>
    <property type="molecule type" value="Genomic_DNA"/>
</dbReference>
<gene>
    <name evidence="2" type="ORF">ASPZODRAFT_1377031</name>
</gene>
<sequence>MQLYKKCSIGVTLTMSKMFRLSVKSPNATSHLVLLTEESCSGKQGLLFPTSKDSFKYPTSTNVLVVAQYQSVLLFSDYNSPPCLTSSSLQDILGMKKLTQCLWNRTHQFATRISSQLQYWVPLGRQKPTHRIFHDGDTSDSPTYTDDPRTPNGCYFCSGRYVNRGAPWIVTNPDPASESESEDGSLPGADTPFEASSTISRAAVTYRPVDAPSELSRTLSRPVYQGTEKHPSHRTRHEDDLMAFYDGFKNQEDLVLVLERGTQAKTSRRRDPRKYSSLARKG</sequence>
<feature type="region of interest" description="Disordered" evidence="1">
    <location>
        <begin position="261"/>
        <end position="282"/>
    </location>
</feature>
<dbReference type="Proteomes" id="UP000184188">
    <property type="component" value="Unassembled WGS sequence"/>
</dbReference>
<dbReference type="VEuPathDB" id="FungiDB:ASPZODRAFT_1377031"/>